<evidence type="ECO:0000313" key="2">
    <source>
        <dbReference type="EMBL" id="KAF9025384.1"/>
    </source>
</evidence>
<dbReference type="OrthoDB" id="3070243at2759"/>
<evidence type="ECO:0000313" key="3">
    <source>
        <dbReference type="Proteomes" id="UP000772434"/>
    </source>
</evidence>
<dbReference type="EMBL" id="JADNRY010000869">
    <property type="protein sequence ID" value="KAF9025384.1"/>
    <property type="molecule type" value="Genomic_DNA"/>
</dbReference>
<sequence length="201" mass="23144">MYKPLENMIWDTPLDENLDDEQLQSKLSDEFLPAIIAKWRPAKVREALKIVQKSQPGASASDLKLATSSFRCTKCEDRLFYSEVFHHTCRGQNKSRNRLSDEQLSIQVSYHYWGRGCWEPQGISFDTAWLDITKTIIKACGLDPRTATFQDLYDANPLIECTTCTPLKGARFFTWWPLFVCRQVIIGILLYAVHAVTKVVY</sequence>
<gene>
    <name evidence="2" type="ORF">BDP27DRAFT_1543497</name>
</gene>
<name>A0A9P5P3C5_9AGAR</name>
<keyword evidence="1" id="KW-0472">Membrane</keyword>
<proteinExistence type="predicted"/>
<comment type="caution">
    <text evidence="2">The sequence shown here is derived from an EMBL/GenBank/DDBJ whole genome shotgun (WGS) entry which is preliminary data.</text>
</comment>
<keyword evidence="1" id="KW-0812">Transmembrane</keyword>
<dbReference type="Proteomes" id="UP000772434">
    <property type="component" value="Unassembled WGS sequence"/>
</dbReference>
<organism evidence="2 3">
    <name type="scientific">Rhodocollybia butyracea</name>
    <dbReference type="NCBI Taxonomy" id="206335"/>
    <lineage>
        <taxon>Eukaryota</taxon>
        <taxon>Fungi</taxon>
        <taxon>Dikarya</taxon>
        <taxon>Basidiomycota</taxon>
        <taxon>Agaricomycotina</taxon>
        <taxon>Agaricomycetes</taxon>
        <taxon>Agaricomycetidae</taxon>
        <taxon>Agaricales</taxon>
        <taxon>Marasmiineae</taxon>
        <taxon>Omphalotaceae</taxon>
        <taxon>Rhodocollybia</taxon>
    </lineage>
</organism>
<keyword evidence="3" id="KW-1185">Reference proteome</keyword>
<keyword evidence="1" id="KW-1133">Transmembrane helix</keyword>
<evidence type="ECO:0000256" key="1">
    <source>
        <dbReference type="SAM" id="Phobius"/>
    </source>
</evidence>
<dbReference type="AlphaFoldDB" id="A0A9P5P3C5"/>
<protein>
    <submittedName>
        <fullName evidence="2">Uncharacterized protein</fullName>
    </submittedName>
</protein>
<feature type="transmembrane region" description="Helical" evidence="1">
    <location>
        <begin position="173"/>
        <end position="193"/>
    </location>
</feature>
<accession>A0A9P5P3C5</accession>
<reference evidence="2" key="1">
    <citation type="submission" date="2020-11" db="EMBL/GenBank/DDBJ databases">
        <authorList>
            <consortium name="DOE Joint Genome Institute"/>
            <person name="Ahrendt S."/>
            <person name="Riley R."/>
            <person name="Andreopoulos W."/>
            <person name="Labutti K."/>
            <person name="Pangilinan J."/>
            <person name="Ruiz-Duenas F.J."/>
            <person name="Barrasa J.M."/>
            <person name="Sanchez-Garcia M."/>
            <person name="Camarero S."/>
            <person name="Miyauchi S."/>
            <person name="Serrano A."/>
            <person name="Linde D."/>
            <person name="Babiker R."/>
            <person name="Drula E."/>
            <person name="Ayuso-Fernandez I."/>
            <person name="Pacheco R."/>
            <person name="Padilla G."/>
            <person name="Ferreira P."/>
            <person name="Barriuso J."/>
            <person name="Kellner H."/>
            <person name="Castanera R."/>
            <person name="Alfaro M."/>
            <person name="Ramirez L."/>
            <person name="Pisabarro A.G."/>
            <person name="Kuo A."/>
            <person name="Tritt A."/>
            <person name="Lipzen A."/>
            <person name="He G."/>
            <person name="Yan M."/>
            <person name="Ng V."/>
            <person name="Cullen D."/>
            <person name="Martin F."/>
            <person name="Rosso M.-N."/>
            <person name="Henrissat B."/>
            <person name="Hibbett D."/>
            <person name="Martinez A.T."/>
            <person name="Grigoriev I.V."/>
        </authorList>
    </citation>
    <scope>NUCLEOTIDE SEQUENCE</scope>
    <source>
        <strain evidence="2">AH 40177</strain>
    </source>
</reference>